<protein>
    <submittedName>
        <fullName evidence="19">SEC24 homolog B, COPII coat complex component</fullName>
    </submittedName>
</protein>
<gene>
    <name evidence="19" type="primary">SEC24B</name>
</gene>
<dbReference type="GO" id="GO:0006886">
    <property type="term" value="P:intracellular protein transport"/>
    <property type="evidence" value="ECO:0007669"/>
    <property type="project" value="InterPro"/>
</dbReference>
<feature type="region of interest" description="Disordered" evidence="14">
    <location>
        <begin position="357"/>
        <end position="453"/>
    </location>
</feature>
<evidence type="ECO:0000259" key="17">
    <source>
        <dbReference type="Pfam" id="PF04815"/>
    </source>
</evidence>
<evidence type="ECO:0000256" key="5">
    <source>
        <dbReference type="ARBA" id="ARBA00022448"/>
    </source>
</evidence>
<dbReference type="InterPro" id="IPR029006">
    <property type="entry name" value="ADF-H/Gelsolin-like_dom_sf"/>
</dbReference>
<evidence type="ECO:0000256" key="7">
    <source>
        <dbReference type="ARBA" id="ARBA00022723"/>
    </source>
</evidence>
<reference evidence="19" key="1">
    <citation type="submission" date="2018-10" db="EMBL/GenBank/DDBJ databases">
        <title>De novo assembly of a Great Dane genome.</title>
        <authorList>
            <person name="Kidd J.M."/>
            <person name="Pendleton A.L."/>
            <person name="Shen F."/>
            <person name="Emery S."/>
        </authorList>
    </citation>
    <scope>NUCLEOTIDE SEQUENCE [LARGE SCALE GENOMIC DNA]</scope>
    <source>
        <strain evidence="19">Great Dane</strain>
    </source>
</reference>
<evidence type="ECO:0000256" key="4">
    <source>
        <dbReference type="ARBA" id="ARBA00008334"/>
    </source>
</evidence>
<dbReference type="InterPro" id="IPR036180">
    <property type="entry name" value="Gelsolin-like_dom_sf"/>
</dbReference>
<accession>A0A8C0TKY1</accession>
<dbReference type="Proteomes" id="UP000694542">
    <property type="component" value="Chromosome 32"/>
</dbReference>
<feature type="domain" description="Sec23/Sec24 trunk" evidence="16">
    <location>
        <begin position="665"/>
        <end position="904"/>
    </location>
</feature>
<evidence type="ECO:0000256" key="6">
    <source>
        <dbReference type="ARBA" id="ARBA00022490"/>
    </source>
</evidence>
<dbReference type="SUPFAM" id="SSF82919">
    <property type="entry name" value="Zn-finger domain of Sec23/24"/>
    <property type="match status" value="1"/>
</dbReference>
<keyword evidence="10" id="KW-0931">ER-Golgi transport</keyword>
<feature type="compositionally biased region" description="Low complexity" evidence="14">
    <location>
        <begin position="409"/>
        <end position="421"/>
    </location>
</feature>
<comment type="subcellular location">
    <subcellularLocation>
        <location evidence="3">Cytoplasm</location>
        <location evidence="3">Cytosol</location>
    </subcellularLocation>
    <subcellularLocation>
        <location evidence="1">Cytoplasmic vesicle</location>
        <location evidence="1">COPII-coated vesicle membrane</location>
        <topology evidence="1">Peripheral membrane protein</topology>
        <orientation evidence="1">Cytoplasmic side</orientation>
    </subcellularLocation>
    <subcellularLocation>
        <location evidence="2">Endoplasmic reticulum membrane</location>
        <topology evidence="2">Peripheral membrane protein</topology>
        <orientation evidence="2">Cytoplasmic side</orientation>
    </subcellularLocation>
</comment>
<dbReference type="Ensembl" id="ENSCAFT00040043746.1">
    <property type="protein sequence ID" value="ENSCAFP00040038172.1"/>
    <property type="gene ID" value="ENSCAFG00040023508.1"/>
</dbReference>
<evidence type="ECO:0000259" key="18">
    <source>
        <dbReference type="Pfam" id="PF08033"/>
    </source>
</evidence>
<dbReference type="InterPro" id="IPR036175">
    <property type="entry name" value="Sec23/24_helical_dom_sf"/>
</dbReference>
<evidence type="ECO:0000259" key="16">
    <source>
        <dbReference type="Pfam" id="PF04811"/>
    </source>
</evidence>
<dbReference type="InterPro" id="IPR036465">
    <property type="entry name" value="vWFA_dom_sf"/>
</dbReference>
<dbReference type="SUPFAM" id="SSF81995">
    <property type="entry name" value="beta-sandwich domain of Sec23/24"/>
    <property type="match status" value="1"/>
</dbReference>
<dbReference type="Gene3D" id="1.20.120.730">
    <property type="entry name" value="Sec23/Sec24 helical domain"/>
    <property type="match status" value="1"/>
</dbReference>
<keyword evidence="13" id="KW-0968">Cytoplasmic vesicle</keyword>
<feature type="region of interest" description="Disordered" evidence="14">
    <location>
        <begin position="1"/>
        <end position="78"/>
    </location>
</feature>
<dbReference type="Pfam" id="PF04811">
    <property type="entry name" value="Sec23_trunk"/>
    <property type="match status" value="1"/>
</dbReference>
<keyword evidence="12" id="KW-0472">Membrane</keyword>
<evidence type="ECO:0000256" key="12">
    <source>
        <dbReference type="ARBA" id="ARBA00023136"/>
    </source>
</evidence>
<dbReference type="GO" id="GO:0008270">
    <property type="term" value="F:zinc ion binding"/>
    <property type="evidence" value="ECO:0007669"/>
    <property type="project" value="InterPro"/>
</dbReference>
<dbReference type="SUPFAM" id="SSF81811">
    <property type="entry name" value="Helical domain of Sec23/24"/>
    <property type="match status" value="1"/>
</dbReference>
<evidence type="ECO:0000256" key="10">
    <source>
        <dbReference type="ARBA" id="ARBA00022892"/>
    </source>
</evidence>
<comment type="similarity">
    <text evidence="4">Belongs to the SEC23/SEC24 family. SEC24 subfamily.</text>
</comment>
<reference evidence="19" key="2">
    <citation type="submission" date="2025-08" db="UniProtKB">
        <authorList>
            <consortium name="Ensembl"/>
        </authorList>
    </citation>
    <scope>IDENTIFICATION</scope>
</reference>
<feature type="region of interest" description="Disordered" evidence="14">
    <location>
        <begin position="268"/>
        <end position="297"/>
    </location>
</feature>
<dbReference type="FunFam" id="3.40.50.410:FF:000019">
    <property type="entry name" value="SEC24 homolog B, COPII coat complex component"/>
    <property type="match status" value="1"/>
</dbReference>
<keyword evidence="6" id="KW-0963">Cytoplasm</keyword>
<evidence type="ECO:0000313" key="19">
    <source>
        <dbReference type="Ensembl" id="ENSCAFP00040038172.1"/>
    </source>
</evidence>
<dbReference type="Gene3D" id="3.40.20.10">
    <property type="entry name" value="Severin"/>
    <property type="match status" value="1"/>
</dbReference>
<dbReference type="InterPro" id="IPR006900">
    <property type="entry name" value="Sec23/24_helical_dom"/>
</dbReference>
<dbReference type="InterPro" id="IPR006895">
    <property type="entry name" value="Znf_Sec23_Sec24"/>
</dbReference>
<feature type="region of interest" description="Disordered" evidence="14">
    <location>
        <begin position="206"/>
        <end position="254"/>
    </location>
</feature>
<sequence>MSAPAESPHPAASARIPPKLGGASASGAAAPAGPGPAPHQQNGPAQNQMQIPSGYGLHPQNYIAPSGHYPQGPGKMTSLPLDSQCGDYYSGLYTVPTQNMVTPNTANQQPGAQQMYGRGPPAPHIVGSTPGSFQGATSSTSHLHTSASQPYSPFVNHYSSPAMYPANSSVASQGFPSTCGHYAMSTVSNAAYPSVSYPSLPAGDPYGQQMFTSQNAPTVGPVREDSFPGHSTAISHPAPLPPPPSHQYHQQQGLSGCNTLSWSASGLPSAQDNLTRNHTGSLATPNSNPTNTVSDSLSCPVMQNVQPLKSSPVVSTVLGASSTRVPPAANRPVEPVASVTQPSELLQQKGMQYGDYVNNQASSAPTPLSSTSDDEEEEEEDEEAGVDSSSTTSSASPMPNSYDALEGGSYPDMLSSSASSPAPDPAPEPDPAPVPAPSAPQPSKMAKPFGYGYPTLQPGYQNATAPLNSGVPPSSPVYSGFQPYAQQYPGMNQLSSSLGGLSLQSSPQPESLRPVNLTQERNILPMTPVWPPVPNLNLDLKKLNCSPDSFRCTLTNIPQTQALLNKAKLPLGLLLHPFRDLTQLPVITSNTIVRCRSCRTYINPFVSFIDQRRWKCNLCYRVNDVPEEFMYNPVTRSYGEPHKRPEVQNSTVEFIASSDYMLRPPQPAVYLFVLDVSHNAVEAGYLTILCQSLLENLDKLPGDSRTRIGFMTFDSTIHFYNLQEGLSQPQMLIVSDIDDVFLPTPDSLLVNLYESKELIKDLLNALPNMFTNTRETHSALGPALQAAFKLMSPTGGRVSVFQTQLPSLGAGLLQSREDPNQRSSTKVVQHLGPATDFYKKLALDCSGQQTAVDLFLLSSQYSDLASLACMSKYSAGCIYYYPSFHFTHNPSQAEKLQKDLKRYLTRKIGFEAVMRIRCTKGLSMHTFHGNFFVRSTDLLSLANINPDAGFAVQLSIEENLTDTSLVCFQTALLYTSSKGERRIRVHTLCLPVVSSLADVYAGVDVQAAICLLANMAVDRSISSSLSDARDALVNAVVDSLSAYGSTVSNLQHSALIAPSSLKLFPLYVLALLKQKAFRTGTSTRLDDRVYAMCQIKCQPLVHLMKMIHPNLYRIDRLTDEVFYIWIGKSCDNNFIEDVLGYPNFASIPQKMTHLPELDTLSSERARSFITWLRDNRPLSPILHVVKDESPAKTEFFQHLIEDRTEAAFSYYEFLLHIQQQIYRCWTVYYKIPSALVT</sequence>
<dbReference type="InterPro" id="IPR012990">
    <property type="entry name" value="Beta-sandwich_Sec23_24"/>
</dbReference>
<dbReference type="PANTHER" id="PTHR13803:SF42">
    <property type="entry name" value="PROTEIN TRANSPORT PROTEIN SEC24B"/>
    <property type="match status" value="1"/>
</dbReference>
<evidence type="ECO:0000256" key="1">
    <source>
        <dbReference type="ARBA" id="ARBA00004299"/>
    </source>
</evidence>
<dbReference type="InterPro" id="IPR050550">
    <property type="entry name" value="SEC23_SEC24_subfamily"/>
</dbReference>
<dbReference type="GO" id="GO:0006888">
    <property type="term" value="P:endoplasmic reticulum to Golgi vesicle-mediated transport"/>
    <property type="evidence" value="ECO:0007669"/>
    <property type="project" value="InterPro"/>
</dbReference>
<dbReference type="AlphaFoldDB" id="A0A8C0TKY1"/>
<feature type="domain" description="Zinc finger Sec23/Sec24-type" evidence="15">
    <location>
        <begin position="592"/>
        <end position="628"/>
    </location>
</feature>
<dbReference type="GO" id="GO:0030127">
    <property type="term" value="C:COPII vesicle coat"/>
    <property type="evidence" value="ECO:0007669"/>
    <property type="project" value="InterPro"/>
</dbReference>
<evidence type="ECO:0000313" key="20">
    <source>
        <dbReference type="Proteomes" id="UP000694542"/>
    </source>
</evidence>
<keyword evidence="5" id="KW-0813">Transport</keyword>
<dbReference type="Pfam" id="PF04815">
    <property type="entry name" value="Sec23_helical"/>
    <property type="match status" value="1"/>
</dbReference>
<organism evidence="19 20">
    <name type="scientific">Canis lupus familiaris</name>
    <name type="common">Dog</name>
    <name type="synonym">Canis familiaris</name>
    <dbReference type="NCBI Taxonomy" id="9615"/>
    <lineage>
        <taxon>Eukaryota</taxon>
        <taxon>Metazoa</taxon>
        <taxon>Chordata</taxon>
        <taxon>Craniata</taxon>
        <taxon>Vertebrata</taxon>
        <taxon>Euteleostomi</taxon>
        <taxon>Mammalia</taxon>
        <taxon>Eutheria</taxon>
        <taxon>Laurasiatheria</taxon>
        <taxon>Carnivora</taxon>
        <taxon>Caniformia</taxon>
        <taxon>Canidae</taxon>
        <taxon>Canis</taxon>
    </lineage>
</organism>
<feature type="compositionally biased region" description="Low complexity" evidence="14">
    <location>
        <begin position="361"/>
        <end position="371"/>
    </location>
</feature>
<evidence type="ECO:0000256" key="8">
    <source>
        <dbReference type="ARBA" id="ARBA00022824"/>
    </source>
</evidence>
<dbReference type="PANTHER" id="PTHR13803">
    <property type="entry name" value="SEC24-RELATED PROTEIN"/>
    <property type="match status" value="1"/>
</dbReference>
<keyword evidence="11" id="KW-0653">Protein transport</keyword>
<dbReference type="Pfam" id="PF04810">
    <property type="entry name" value="zf-Sec23_Sec24"/>
    <property type="match status" value="1"/>
</dbReference>
<feature type="domain" description="Sec23/Sec24 beta-sandwich" evidence="18">
    <location>
        <begin position="909"/>
        <end position="993"/>
    </location>
</feature>
<dbReference type="InterPro" id="IPR036174">
    <property type="entry name" value="Znf_Sec23_Sec24_sf"/>
</dbReference>
<dbReference type="CDD" id="cd01479">
    <property type="entry name" value="Sec24-like"/>
    <property type="match status" value="1"/>
</dbReference>
<feature type="compositionally biased region" description="Acidic residues" evidence="14">
    <location>
        <begin position="372"/>
        <end position="385"/>
    </location>
</feature>
<keyword evidence="8" id="KW-0256">Endoplasmic reticulum</keyword>
<keyword evidence="9" id="KW-0862">Zinc</keyword>
<evidence type="ECO:0000256" key="14">
    <source>
        <dbReference type="SAM" id="MobiDB-lite"/>
    </source>
</evidence>
<evidence type="ECO:0000256" key="3">
    <source>
        <dbReference type="ARBA" id="ARBA00004514"/>
    </source>
</evidence>
<dbReference type="Gene3D" id="3.40.50.410">
    <property type="entry name" value="von Willebrand factor, type A domain"/>
    <property type="match status" value="1"/>
</dbReference>
<feature type="compositionally biased region" description="Low complexity" evidence="14">
    <location>
        <begin position="1"/>
        <end position="14"/>
    </location>
</feature>
<evidence type="ECO:0000256" key="2">
    <source>
        <dbReference type="ARBA" id="ARBA00004397"/>
    </source>
</evidence>
<keyword evidence="7" id="KW-0479">Metal-binding</keyword>
<dbReference type="InterPro" id="IPR006896">
    <property type="entry name" value="Sec23/24_trunk_dom"/>
</dbReference>
<dbReference type="SUPFAM" id="SSF53300">
    <property type="entry name" value="vWA-like"/>
    <property type="match status" value="1"/>
</dbReference>
<evidence type="ECO:0000256" key="9">
    <source>
        <dbReference type="ARBA" id="ARBA00022833"/>
    </source>
</evidence>
<dbReference type="Gene3D" id="2.60.40.1670">
    <property type="entry name" value="beta-sandwich domain of Sec23/24"/>
    <property type="match status" value="1"/>
</dbReference>
<dbReference type="GO" id="GO:0005829">
    <property type="term" value="C:cytosol"/>
    <property type="evidence" value="ECO:0007669"/>
    <property type="project" value="UniProtKB-SubCell"/>
</dbReference>
<evidence type="ECO:0000256" key="13">
    <source>
        <dbReference type="ARBA" id="ARBA00023329"/>
    </source>
</evidence>
<dbReference type="FunFam" id="2.30.30.380:FF:000004">
    <property type="entry name" value="SEC24 homolog B, COPII coat complex component"/>
    <property type="match status" value="1"/>
</dbReference>
<evidence type="ECO:0000256" key="11">
    <source>
        <dbReference type="ARBA" id="ARBA00022927"/>
    </source>
</evidence>
<dbReference type="GO" id="GO:0005789">
    <property type="term" value="C:endoplasmic reticulum membrane"/>
    <property type="evidence" value="ECO:0007669"/>
    <property type="project" value="UniProtKB-SubCell"/>
</dbReference>
<evidence type="ECO:0000259" key="15">
    <source>
        <dbReference type="Pfam" id="PF04810"/>
    </source>
</evidence>
<dbReference type="Pfam" id="PF08033">
    <property type="entry name" value="Sec23_BS"/>
    <property type="match status" value="1"/>
</dbReference>
<dbReference type="SUPFAM" id="SSF82754">
    <property type="entry name" value="C-terminal, gelsolin-like domain of Sec23/24"/>
    <property type="match status" value="1"/>
</dbReference>
<proteinExistence type="inferred from homology"/>
<name>A0A8C0TKY1_CANLF</name>
<dbReference type="InterPro" id="IPR041742">
    <property type="entry name" value="Sec24-like_trunk_dom"/>
</dbReference>
<feature type="compositionally biased region" description="Pro residues" evidence="14">
    <location>
        <begin position="422"/>
        <end position="440"/>
    </location>
</feature>
<dbReference type="Gene3D" id="2.30.30.380">
    <property type="entry name" value="Zn-finger domain of Sec23/24"/>
    <property type="match status" value="1"/>
</dbReference>
<feature type="domain" description="Sec23/Sec24 helical" evidence="17">
    <location>
        <begin position="1004"/>
        <end position="1104"/>
    </location>
</feature>
<feature type="compositionally biased region" description="Low complexity" evidence="14">
    <location>
        <begin position="21"/>
        <end position="48"/>
    </location>
</feature>